<evidence type="ECO:0000313" key="4">
    <source>
        <dbReference type="Proteomes" id="UP000494256"/>
    </source>
</evidence>
<feature type="compositionally biased region" description="Polar residues" evidence="1">
    <location>
        <begin position="113"/>
        <end position="125"/>
    </location>
</feature>
<gene>
    <name evidence="3" type="ORF">APLA_LOCUS9572</name>
</gene>
<dbReference type="SUPFAM" id="SSF57756">
    <property type="entry name" value="Retrovirus zinc finger-like domains"/>
    <property type="match status" value="1"/>
</dbReference>
<dbReference type="AlphaFoldDB" id="A0A8S1A8F7"/>
<feature type="region of interest" description="Disordered" evidence="1">
    <location>
        <begin position="81"/>
        <end position="130"/>
    </location>
</feature>
<comment type="caution">
    <text evidence="3">The sequence shown here is derived from an EMBL/GenBank/DDBJ whole genome shotgun (WGS) entry which is preliminary data.</text>
</comment>
<protein>
    <recommendedName>
        <fullName evidence="2">PiggyBac transposable element-derived protein domain-containing protein</fullName>
    </recommendedName>
</protein>
<dbReference type="InterPro" id="IPR029526">
    <property type="entry name" value="PGBD"/>
</dbReference>
<organism evidence="3 4">
    <name type="scientific">Arctia plantaginis</name>
    <name type="common">Wood tiger moth</name>
    <name type="synonym">Phalaena plantaginis</name>
    <dbReference type="NCBI Taxonomy" id="874455"/>
    <lineage>
        <taxon>Eukaryota</taxon>
        <taxon>Metazoa</taxon>
        <taxon>Ecdysozoa</taxon>
        <taxon>Arthropoda</taxon>
        <taxon>Hexapoda</taxon>
        <taxon>Insecta</taxon>
        <taxon>Pterygota</taxon>
        <taxon>Neoptera</taxon>
        <taxon>Endopterygota</taxon>
        <taxon>Lepidoptera</taxon>
        <taxon>Glossata</taxon>
        <taxon>Ditrysia</taxon>
        <taxon>Noctuoidea</taxon>
        <taxon>Erebidae</taxon>
        <taxon>Arctiinae</taxon>
        <taxon>Arctia</taxon>
    </lineage>
</organism>
<dbReference type="Pfam" id="PF13843">
    <property type="entry name" value="DDE_Tnp_1_7"/>
    <property type="match status" value="1"/>
</dbReference>
<dbReference type="EMBL" id="CADEBD010000311">
    <property type="protein sequence ID" value="CAB3241691.1"/>
    <property type="molecule type" value="Genomic_DNA"/>
</dbReference>
<proteinExistence type="predicted"/>
<name>A0A8S1A8F7_ARCPL</name>
<dbReference type="PANTHER" id="PTHR46599:SF3">
    <property type="entry name" value="PIGGYBAC TRANSPOSABLE ELEMENT-DERIVED PROTEIN 4"/>
    <property type="match status" value="1"/>
</dbReference>
<evidence type="ECO:0000259" key="2">
    <source>
        <dbReference type="Pfam" id="PF13843"/>
    </source>
</evidence>
<evidence type="ECO:0000256" key="1">
    <source>
        <dbReference type="SAM" id="MobiDB-lite"/>
    </source>
</evidence>
<feature type="domain" description="PiggyBac transposable element-derived protein" evidence="2">
    <location>
        <begin position="1"/>
        <end position="74"/>
    </location>
</feature>
<feature type="compositionally biased region" description="Acidic residues" evidence="1">
    <location>
        <begin position="81"/>
        <end position="91"/>
    </location>
</feature>
<dbReference type="GO" id="GO:0003676">
    <property type="term" value="F:nucleic acid binding"/>
    <property type="evidence" value="ECO:0007669"/>
    <property type="project" value="InterPro"/>
</dbReference>
<dbReference type="PANTHER" id="PTHR46599">
    <property type="entry name" value="PIGGYBAC TRANSPOSABLE ELEMENT-DERIVED PROTEIN 4"/>
    <property type="match status" value="1"/>
</dbReference>
<evidence type="ECO:0000313" key="3">
    <source>
        <dbReference type="EMBL" id="CAB3241691.1"/>
    </source>
</evidence>
<dbReference type="GO" id="GO:0008270">
    <property type="term" value="F:zinc ion binding"/>
    <property type="evidence" value="ECO:0007669"/>
    <property type="project" value="InterPro"/>
</dbReference>
<dbReference type="Proteomes" id="UP000494256">
    <property type="component" value="Unassembled WGS sequence"/>
</dbReference>
<accession>A0A8S1A8F7</accession>
<reference evidence="3 4" key="1">
    <citation type="submission" date="2020-04" db="EMBL/GenBank/DDBJ databases">
        <authorList>
            <person name="Wallbank WR R."/>
            <person name="Pardo Diaz C."/>
            <person name="Kozak K."/>
            <person name="Martin S."/>
            <person name="Jiggins C."/>
            <person name="Moest M."/>
            <person name="Warren A I."/>
            <person name="Byers J.R.P. K."/>
            <person name="Montejo-Kovacevich G."/>
            <person name="Yen C E."/>
        </authorList>
    </citation>
    <scope>NUCLEOTIDE SEQUENCE [LARGE SCALE GENOMIC DNA]</scope>
</reference>
<sequence>MKRDRFRAIYSCLHLHDNSNYVPRGHENCDAFFKLRPYFDDLCRLCESYCLPIENLTIDEETCGFRGRVHFRVFNLTSLEEDEGGSDEEEVGGSGSEPEVDEITQSDRDSANEIEQPSAQPSESSNNEEDISAGQCNNYYFTRHNGSPHHQIFVVEVFCGGGFVSVHVCVEARRQDVLPTMDLGLGLGITASAKRFAGTAEKMTKKTVKCFKCKKKGHYARDDEDSWIICHISYRCDYFVDLKLLLEVHEVQQCEVRR</sequence>
<dbReference type="OrthoDB" id="7677057at2759"/>
<dbReference type="InterPro" id="IPR036875">
    <property type="entry name" value="Znf_CCHC_sf"/>
</dbReference>